<evidence type="ECO:0000313" key="1">
    <source>
        <dbReference type="EMBL" id="CAG2257800.1"/>
    </source>
</evidence>
<organism evidence="1 2">
    <name type="scientific">Mytilus edulis</name>
    <name type="common">Blue mussel</name>
    <dbReference type="NCBI Taxonomy" id="6550"/>
    <lineage>
        <taxon>Eukaryota</taxon>
        <taxon>Metazoa</taxon>
        <taxon>Spiralia</taxon>
        <taxon>Lophotrochozoa</taxon>
        <taxon>Mollusca</taxon>
        <taxon>Bivalvia</taxon>
        <taxon>Autobranchia</taxon>
        <taxon>Pteriomorphia</taxon>
        <taxon>Mytilida</taxon>
        <taxon>Mytiloidea</taxon>
        <taxon>Mytilidae</taxon>
        <taxon>Mytilinae</taxon>
        <taxon>Mytilus</taxon>
    </lineage>
</organism>
<proteinExistence type="predicted"/>
<accession>A0A8S3VQL1</accession>
<reference evidence="1" key="1">
    <citation type="submission" date="2021-03" db="EMBL/GenBank/DDBJ databases">
        <authorList>
            <person name="Bekaert M."/>
        </authorList>
    </citation>
    <scope>NUCLEOTIDE SEQUENCE</scope>
</reference>
<sequence length="222" mass="25681">MYKTLLRTERRLLITKIRHLSKQPVLVPEESVLIPIEGINGRQSDFCHIPSDIMMYYLKFSYMSQTGNMTSCPEILIQAKDAVKASPITEDMKMSCENLFSTHKTETELTVINETINCAATTETEQQDIKLKLKIQEKKRERCTEYTYAITYETAPEYAVTNETQFEYGITYEIEPDYAITYEAEPEYAVINETEPEYAVTNETEHEFSVLNETVTEYAVIN</sequence>
<dbReference type="Proteomes" id="UP000683360">
    <property type="component" value="Unassembled WGS sequence"/>
</dbReference>
<comment type="caution">
    <text evidence="1">The sequence shown here is derived from an EMBL/GenBank/DDBJ whole genome shotgun (WGS) entry which is preliminary data.</text>
</comment>
<gene>
    <name evidence="1" type="ORF">MEDL_68904</name>
</gene>
<name>A0A8S3VQL1_MYTED</name>
<evidence type="ECO:0000313" key="2">
    <source>
        <dbReference type="Proteomes" id="UP000683360"/>
    </source>
</evidence>
<protein>
    <submittedName>
        <fullName evidence="1">Uncharacterized protein</fullName>
    </submittedName>
</protein>
<dbReference type="AlphaFoldDB" id="A0A8S3VQL1"/>
<keyword evidence="2" id="KW-1185">Reference proteome</keyword>
<dbReference type="EMBL" id="CAJPWZ010003331">
    <property type="protein sequence ID" value="CAG2257800.1"/>
    <property type="molecule type" value="Genomic_DNA"/>
</dbReference>